<keyword evidence="8" id="KW-1185">Reference proteome</keyword>
<dbReference type="GO" id="GO:0003700">
    <property type="term" value="F:DNA-binding transcription factor activity"/>
    <property type="evidence" value="ECO:0007669"/>
    <property type="project" value="InterPro"/>
</dbReference>
<name>A0A5Q0LMJ6_9ACTN</name>
<evidence type="ECO:0000256" key="1">
    <source>
        <dbReference type="ARBA" id="ARBA00009437"/>
    </source>
</evidence>
<protein>
    <submittedName>
        <fullName evidence="7">LysR family transcriptional regulator</fullName>
    </submittedName>
</protein>
<keyword evidence="3" id="KW-0238">DNA-binding</keyword>
<keyword evidence="4" id="KW-0804">Transcription</keyword>
<feature type="domain" description="HTH lysR-type" evidence="6">
    <location>
        <begin position="2"/>
        <end position="59"/>
    </location>
</feature>
<dbReference type="RefSeq" id="WP_153291948.1">
    <property type="nucleotide sequence ID" value="NZ_CP045643.1"/>
</dbReference>
<dbReference type="PROSITE" id="PS50931">
    <property type="entry name" value="HTH_LYSR"/>
    <property type="match status" value="1"/>
</dbReference>
<keyword evidence="2" id="KW-0805">Transcription regulation</keyword>
<dbReference type="PANTHER" id="PTHR30346">
    <property type="entry name" value="TRANSCRIPTIONAL DUAL REGULATOR HCAR-RELATED"/>
    <property type="match status" value="1"/>
</dbReference>
<dbReference type="EMBL" id="CP045643">
    <property type="protein sequence ID" value="QFZ77766.1"/>
    <property type="molecule type" value="Genomic_DNA"/>
</dbReference>
<dbReference type="InterPro" id="IPR005119">
    <property type="entry name" value="LysR_subst-bd"/>
</dbReference>
<dbReference type="Proteomes" id="UP000326179">
    <property type="component" value="Chromosome"/>
</dbReference>
<dbReference type="Gene3D" id="1.10.10.10">
    <property type="entry name" value="Winged helix-like DNA-binding domain superfamily/Winged helix DNA-binding domain"/>
    <property type="match status" value="1"/>
</dbReference>
<proteinExistence type="inferred from homology"/>
<evidence type="ECO:0000256" key="3">
    <source>
        <dbReference type="ARBA" id="ARBA00023125"/>
    </source>
</evidence>
<dbReference type="PANTHER" id="PTHR30346:SF29">
    <property type="entry name" value="LYSR SUBSTRATE-BINDING"/>
    <property type="match status" value="1"/>
</dbReference>
<dbReference type="SUPFAM" id="SSF46785">
    <property type="entry name" value="Winged helix' DNA-binding domain"/>
    <property type="match status" value="1"/>
</dbReference>
<dbReference type="InterPro" id="IPR036388">
    <property type="entry name" value="WH-like_DNA-bd_sf"/>
</dbReference>
<reference evidence="7 8" key="1">
    <citation type="submission" date="2019-10" db="EMBL/GenBank/DDBJ databases">
        <title>A novel species.</title>
        <authorList>
            <person name="Gao J."/>
        </authorList>
    </citation>
    <scope>NUCLEOTIDE SEQUENCE [LARGE SCALE GENOMIC DNA]</scope>
    <source>
        <strain evidence="7 8">QMT-28</strain>
    </source>
</reference>
<accession>A0A5Q0LMJ6</accession>
<dbReference type="Gene3D" id="3.40.190.10">
    <property type="entry name" value="Periplasmic binding protein-like II"/>
    <property type="match status" value="2"/>
</dbReference>
<evidence type="ECO:0000259" key="6">
    <source>
        <dbReference type="PROSITE" id="PS50931"/>
    </source>
</evidence>
<gene>
    <name evidence="7" type="ORF">GFH48_34690</name>
</gene>
<dbReference type="InterPro" id="IPR036390">
    <property type="entry name" value="WH_DNA-bd_sf"/>
</dbReference>
<dbReference type="KEGG" id="sfy:GFH48_34690"/>
<dbReference type="AlphaFoldDB" id="A0A5Q0LMJ6"/>
<dbReference type="GO" id="GO:0003677">
    <property type="term" value="F:DNA binding"/>
    <property type="evidence" value="ECO:0007669"/>
    <property type="project" value="UniProtKB-KW"/>
</dbReference>
<dbReference type="Pfam" id="PF00126">
    <property type="entry name" value="HTH_1"/>
    <property type="match status" value="1"/>
</dbReference>
<dbReference type="Pfam" id="PF03466">
    <property type="entry name" value="LysR_substrate"/>
    <property type="match status" value="1"/>
</dbReference>
<dbReference type="SUPFAM" id="SSF53850">
    <property type="entry name" value="Periplasmic binding protein-like II"/>
    <property type="match status" value="1"/>
</dbReference>
<feature type="compositionally biased region" description="Low complexity" evidence="5">
    <location>
        <begin position="320"/>
        <end position="331"/>
    </location>
</feature>
<evidence type="ECO:0000313" key="7">
    <source>
        <dbReference type="EMBL" id="QFZ77766.1"/>
    </source>
</evidence>
<organism evidence="7 8">
    <name type="scientific">Streptomyces fagopyri</name>
    <dbReference type="NCBI Taxonomy" id="2662397"/>
    <lineage>
        <taxon>Bacteria</taxon>
        <taxon>Bacillati</taxon>
        <taxon>Actinomycetota</taxon>
        <taxon>Actinomycetes</taxon>
        <taxon>Kitasatosporales</taxon>
        <taxon>Streptomycetaceae</taxon>
        <taxon>Streptomyces</taxon>
    </lineage>
</organism>
<evidence type="ECO:0000256" key="4">
    <source>
        <dbReference type="ARBA" id="ARBA00023163"/>
    </source>
</evidence>
<evidence type="ECO:0000313" key="8">
    <source>
        <dbReference type="Proteomes" id="UP000326179"/>
    </source>
</evidence>
<dbReference type="InterPro" id="IPR000847">
    <property type="entry name" value="LysR_HTH_N"/>
</dbReference>
<feature type="region of interest" description="Disordered" evidence="5">
    <location>
        <begin position="306"/>
        <end position="331"/>
    </location>
</feature>
<dbReference type="GO" id="GO:0032993">
    <property type="term" value="C:protein-DNA complex"/>
    <property type="evidence" value="ECO:0007669"/>
    <property type="project" value="TreeGrafter"/>
</dbReference>
<evidence type="ECO:0000256" key="5">
    <source>
        <dbReference type="SAM" id="MobiDB-lite"/>
    </source>
</evidence>
<evidence type="ECO:0000256" key="2">
    <source>
        <dbReference type="ARBA" id="ARBA00023015"/>
    </source>
</evidence>
<comment type="similarity">
    <text evidence="1">Belongs to the LysR transcriptional regulatory family.</text>
</comment>
<sequence>MLDVRRLRVLQYLATHGTVAAAAQALYLTAPAISQQLAALEREVGLPVVEKRGRTLHLTPVGELLVSHAEIVLSDLAAAESDLEAIRGGGHGSVRVAAFSSAARRLIAPVWGRVLGAGEDADVSLTLELVEQEPDEALETLRRRDVDLAVVHGYTVLPRDFPSGSEQTRLMEEPVLLALHPDHAARLGVGSGDVVDLARLSDSPWLTPGPETSCHEMIQRACGAAGFVPAVRSRSSDFSLLAALVAAGAGAALLPRMTVPDSTRGTISLHPLLHPVTRTVYTVSRSGTSRRPDIRHLTELLLAQAAETAGAQQDHEAEEAAAAAPGPGADA</sequence>